<dbReference type="EMBL" id="CAXAMM010002225">
    <property type="protein sequence ID" value="CAK8995354.1"/>
    <property type="molecule type" value="Genomic_DNA"/>
</dbReference>
<proteinExistence type="predicted"/>
<dbReference type="Proteomes" id="UP001642464">
    <property type="component" value="Unassembled WGS sequence"/>
</dbReference>
<keyword evidence="1" id="KW-0472">Membrane</keyword>
<organism evidence="2 3">
    <name type="scientific">Durusdinium trenchii</name>
    <dbReference type="NCBI Taxonomy" id="1381693"/>
    <lineage>
        <taxon>Eukaryota</taxon>
        <taxon>Sar</taxon>
        <taxon>Alveolata</taxon>
        <taxon>Dinophyceae</taxon>
        <taxon>Suessiales</taxon>
        <taxon>Symbiodiniaceae</taxon>
        <taxon>Durusdinium</taxon>
    </lineage>
</organism>
<name>A0ABP0HYQ4_9DINO</name>
<keyword evidence="1" id="KW-1133">Transmembrane helix</keyword>
<gene>
    <name evidence="2" type="ORF">SCF082_LOCUS4323</name>
</gene>
<feature type="transmembrane region" description="Helical" evidence="1">
    <location>
        <begin position="48"/>
        <end position="66"/>
    </location>
</feature>
<evidence type="ECO:0000313" key="2">
    <source>
        <dbReference type="EMBL" id="CAK8995354.1"/>
    </source>
</evidence>
<evidence type="ECO:0000313" key="3">
    <source>
        <dbReference type="Proteomes" id="UP001642464"/>
    </source>
</evidence>
<comment type="caution">
    <text evidence="2">The sequence shown here is derived from an EMBL/GenBank/DDBJ whole genome shotgun (WGS) entry which is preliminary data.</text>
</comment>
<reference evidence="2 3" key="1">
    <citation type="submission" date="2024-02" db="EMBL/GenBank/DDBJ databases">
        <authorList>
            <person name="Chen Y."/>
            <person name="Shah S."/>
            <person name="Dougan E. K."/>
            <person name="Thang M."/>
            <person name="Chan C."/>
        </authorList>
    </citation>
    <scope>NUCLEOTIDE SEQUENCE [LARGE SCALE GENOMIC DNA]</scope>
</reference>
<evidence type="ECO:0008006" key="4">
    <source>
        <dbReference type="Google" id="ProtNLM"/>
    </source>
</evidence>
<keyword evidence="1" id="KW-0812">Transmembrane</keyword>
<protein>
    <recommendedName>
        <fullName evidence="4">EamA domain-containing protein</fullName>
    </recommendedName>
</protein>
<evidence type="ECO:0000256" key="1">
    <source>
        <dbReference type="SAM" id="Phobius"/>
    </source>
</evidence>
<accession>A0ABP0HYQ4</accession>
<sequence>MKQSVFSTPLASYAEALLMSLGVAGAAVTALAESTFKGGAPTVSVLRVFYTALPCALALLPASLYASHPINWPDSGTLTDWQVETSGKRVETSRNERDGPKTTRMTRRRVIMNCYKWPVIACGVFHLGGMRRRAD</sequence>
<keyword evidence="3" id="KW-1185">Reference proteome</keyword>